<accession>A0AAP8PP03</accession>
<keyword evidence="1" id="KW-0472">Membrane</keyword>
<protein>
    <submittedName>
        <fullName evidence="2">Uncharacterized protein</fullName>
    </submittedName>
</protein>
<dbReference type="Proteomes" id="UP000242470">
    <property type="component" value="Unassembled WGS sequence"/>
</dbReference>
<dbReference type="AlphaFoldDB" id="A0AAP8PP03"/>
<comment type="caution">
    <text evidence="2">The sequence shown here is derived from an EMBL/GenBank/DDBJ whole genome shotgun (WGS) entry which is preliminary data.</text>
</comment>
<gene>
    <name evidence="2" type="ORF">CD158_09810</name>
</gene>
<feature type="transmembrane region" description="Helical" evidence="1">
    <location>
        <begin position="12"/>
        <end position="33"/>
    </location>
</feature>
<sequence length="109" mass="12844">MNFLVTQTTFSFSTMIVTVLNILLFVLAIYLIYRAIKHFNTVERIDKHLAQLIKIQQRENNGTRDKKGCNKRQVQRRPIGAKMNRNMHGCHSFIFSIKRETLFQVSLFI</sequence>
<keyword evidence="1" id="KW-1133">Transmembrane helix</keyword>
<keyword evidence="1" id="KW-0812">Transmembrane</keyword>
<organism evidence="2 3">
    <name type="scientific">Staphylococcus auricularis</name>
    <dbReference type="NCBI Taxonomy" id="29379"/>
    <lineage>
        <taxon>Bacteria</taxon>
        <taxon>Bacillati</taxon>
        <taxon>Bacillota</taxon>
        <taxon>Bacilli</taxon>
        <taxon>Bacillales</taxon>
        <taxon>Staphylococcaceae</taxon>
        <taxon>Staphylococcus</taxon>
    </lineage>
</organism>
<dbReference type="EMBL" id="PPQW01000075">
    <property type="protein sequence ID" value="PNZ66032.1"/>
    <property type="molecule type" value="Genomic_DNA"/>
</dbReference>
<proteinExistence type="predicted"/>
<reference evidence="2 3" key="1">
    <citation type="submission" date="2017-08" db="EMBL/GenBank/DDBJ databases">
        <title>Draft genome sequences of 64 type strains of genus Staph aureus.</title>
        <authorList>
            <person name="Cole K."/>
            <person name="Golubchik T."/>
            <person name="Russell J."/>
            <person name="Foster D."/>
            <person name="Llewelyn M."/>
            <person name="Wilson D."/>
            <person name="Crook D."/>
            <person name="Paul J."/>
        </authorList>
    </citation>
    <scope>NUCLEOTIDE SEQUENCE [LARGE SCALE GENOMIC DNA]</scope>
    <source>
        <strain evidence="2 3">NCTC 12101</strain>
    </source>
</reference>
<evidence type="ECO:0000256" key="1">
    <source>
        <dbReference type="SAM" id="Phobius"/>
    </source>
</evidence>
<evidence type="ECO:0000313" key="2">
    <source>
        <dbReference type="EMBL" id="PNZ66032.1"/>
    </source>
</evidence>
<evidence type="ECO:0000313" key="3">
    <source>
        <dbReference type="Proteomes" id="UP000242470"/>
    </source>
</evidence>
<name>A0AAP8PP03_9STAP</name>